<organism evidence="1 2">
    <name type="scientific">Caenorhabditis tropicalis</name>
    <dbReference type="NCBI Taxonomy" id="1561998"/>
    <lineage>
        <taxon>Eukaryota</taxon>
        <taxon>Metazoa</taxon>
        <taxon>Ecdysozoa</taxon>
        <taxon>Nematoda</taxon>
        <taxon>Chromadorea</taxon>
        <taxon>Rhabditida</taxon>
        <taxon>Rhabditina</taxon>
        <taxon>Rhabditomorpha</taxon>
        <taxon>Rhabditoidea</taxon>
        <taxon>Rhabditidae</taxon>
        <taxon>Peloderinae</taxon>
        <taxon>Caenorhabditis</taxon>
    </lineage>
</organism>
<accession>A0A1I7TI50</accession>
<protein>
    <submittedName>
        <fullName evidence="2">Gag-pol polyprotein</fullName>
    </submittedName>
</protein>
<proteinExistence type="predicted"/>
<dbReference type="WBParaSite" id="Csp11.Scaffold620.g6160.t2">
    <property type="protein sequence ID" value="Csp11.Scaffold620.g6160.t2"/>
    <property type="gene ID" value="Csp11.Scaffold620.g6160"/>
</dbReference>
<evidence type="ECO:0000313" key="2">
    <source>
        <dbReference type="WBParaSite" id="Csp11.Scaffold620.g6160.t2"/>
    </source>
</evidence>
<reference evidence="2" key="1">
    <citation type="submission" date="2016-11" db="UniProtKB">
        <authorList>
            <consortium name="WormBaseParasite"/>
        </authorList>
    </citation>
    <scope>IDENTIFICATION</scope>
</reference>
<keyword evidence="1" id="KW-1185">Reference proteome</keyword>
<sequence>MEQAACYAIIVVEGFVMLRKINNRPQYLKRSFKPSLRGFLVFENSDQIVTKRANRKYRDVGTELVAKMNCQHLILKRWSRPFRCLGMLISVNIRLGTCKSTRGEMNFDGGEALKFTKQPPEPLQDGRFNKAVRQANRVDFQILDKIQYEKLDSIEELLEHFEINTDDSHRGGTSSVVRLRRLAN</sequence>
<dbReference type="AlphaFoldDB" id="A0A1I7TI50"/>
<name>A0A1I7TI50_9PELO</name>
<dbReference type="Proteomes" id="UP000095282">
    <property type="component" value="Unplaced"/>
</dbReference>
<evidence type="ECO:0000313" key="1">
    <source>
        <dbReference type="Proteomes" id="UP000095282"/>
    </source>
</evidence>